<dbReference type="OrthoDB" id="2676448at2759"/>
<keyword evidence="2" id="KW-1185">Reference proteome</keyword>
<organism evidence="2">
    <name type="scientific">Serpula lacrymans var. lacrymans (strain S7.3)</name>
    <name type="common">Dry rot fungus</name>
    <dbReference type="NCBI Taxonomy" id="936435"/>
    <lineage>
        <taxon>Eukaryota</taxon>
        <taxon>Fungi</taxon>
        <taxon>Dikarya</taxon>
        <taxon>Basidiomycota</taxon>
        <taxon>Agaricomycotina</taxon>
        <taxon>Agaricomycetes</taxon>
        <taxon>Agaricomycetidae</taxon>
        <taxon>Boletales</taxon>
        <taxon>Coniophorineae</taxon>
        <taxon>Serpulaceae</taxon>
        <taxon>Serpula</taxon>
    </lineage>
</organism>
<dbReference type="Proteomes" id="UP000008063">
    <property type="component" value="Unassembled WGS sequence"/>
</dbReference>
<dbReference type="AlphaFoldDB" id="F8PFU2"/>
<protein>
    <recommendedName>
        <fullName evidence="3">CxC1-like cysteine cluster associated with KDZ transposases domain-containing protein</fullName>
    </recommendedName>
</protein>
<sequence>MVAMRKYQRALDHLEGLIVARIFELSKMNHSQTGEQLAQFVAISTALNCYNTAARALTPPHHLLKWKEVIKYTFLSDFDLLRDTCQDMSHRPWAMPAGRLAMDFYFKACRACEEIKWLNVEICRVATYLRDEDKYLQICEEQICPASPALAYQIHIHCIKRGRLNAHHVLRLLDIVKLPGFSGMQCVASGNANYYSMWHCAWCKGEFF</sequence>
<evidence type="ECO:0000313" key="2">
    <source>
        <dbReference type="Proteomes" id="UP000008063"/>
    </source>
</evidence>
<dbReference type="HOGENOM" id="CLU_013084_0_1_1"/>
<name>F8PFU2_SERL3</name>
<proteinExistence type="predicted"/>
<gene>
    <name evidence="1" type="ORF">SERLA73DRAFT_44436</name>
</gene>
<accession>F8PFU2</accession>
<reference evidence="2" key="1">
    <citation type="journal article" date="2011" name="Science">
        <title>The plant cell wall-decomposing machinery underlies the functional diversity of forest fungi.</title>
        <authorList>
            <person name="Eastwood D.C."/>
            <person name="Floudas D."/>
            <person name="Binder M."/>
            <person name="Majcherczyk A."/>
            <person name="Schneider P."/>
            <person name="Aerts A."/>
            <person name="Asiegbu F.O."/>
            <person name="Baker S.E."/>
            <person name="Barry K."/>
            <person name="Bendiksby M."/>
            <person name="Blumentritt M."/>
            <person name="Coutinho P.M."/>
            <person name="Cullen D."/>
            <person name="de Vries R.P."/>
            <person name="Gathman A."/>
            <person name="Goodell B."/>
            <person name="Henrissat B."/>
            <person name="Ihrmark K."/>
            <person name="Kauserud H."/>
            <person name="Kohler A."/>
            <person name="LaButti K."/>
            <person name="Lapidus A."/>
            <person name="Lavin J.L."/>
            <person name="Lee Y.-H."/>
            <person name="Lindquist E."/>
            <person name="Lilly W."/>
            <person name="Lucas S."/>
            <person name="Morin E."/>
            <person name="Murat C."/>
            <person name="Oguiza J.A."/>
            <person name="Park J."/>
            <person name="Pisabarro A.G."/>
            <person name="Riley R."/>
            <person name="Rosling A."/>
            <person name="Salamov A."/>
            <person name="Schmidt O."/>
            <person name="Schmutz J."/>
            <person name="Skrede I."/>
            <person name="Stenlid J."/>
            <person name="Wiebenga A."/>
            <person name="Xie X."/>
            <person name="Kuees U."/>
            <person name="Hibbett D.S."/>
            <person name="Hoffmeister D."/>
            <person name="Hoegberg N."/>
            <person name="Martin F."/>
            <person name="Grigoriev I.V."/>
            <person name="Watkinson S.C."/>
        </authorList>
    </citation>
    <scope>NUCLEOTIDE SEQUENCE [LARGE SCALE GENOMIC DNA]</scope>
    <source>
        <strain evidence="2">strain S7.3</strain>
    </source>
</reference>
<dbReference type="InParanoid" id="F8PFU2"/>
<dbReference type="STRING" id="936435.F8PFU2"/>
<dbReference type="OMA" id="GYKMRTH"/>
<evidence type="ECO:0008006" key="3">
    <source>
        <dbReference type="Google" id="ProtNLM"/>
    </source>
</evidence>
<evidence type="ECO:0000313" key="1">
    <source>
        <dbReference type="EMBL" id="EGO04754.1"/>
    </source>
</evidence>
<dbReference type="EMBL" id="GL945474">
    <property type="protein sequence ID" value="EGO04754.1"/>
    <property type="molecule type" value="Genomic_DNA"/>
</dbReference>